<dbReference type="AlphaFoldDB" id="A0A4Y7PDX1"/>
<dbReference type="EMBL" id="ML170623">
    <property type="protein sequence ID" value="TDL13436.1"/>
    <property type="molecule type" value="Genomic_DNA"/>
</dbReference>
<proteinExistence type="predicted"/>
<gene>
    <name evidence="1" type="ORF">BD410DRAFT_797624</name>
</gene>
<protein>
    <submittedName>
        <fullName evidence="1">Uncharacterized protein</fullName>
    </submittedName>
</protein>
<organism evidence="1 2">
    <name type="scientific">Rickenella mellea</name>
    <dbReference type="NCBI Taxonomy" id="50990"/>
    <lineage>
        <taxon>Eukaryota</taxon>
        <taxon>Fungi</taxon>
        <taxon>Dikarya</taxon>
        <taxon>Basidiomycota</taxon>
        <taxon>Agaricomycotina</taxon>
        <taxon>Agaricomycetes</taxon>
        <taxon>Hymenochaetales</taxon>
        <taxon>Rickenellaceae</taxon>
        <taxon>Rickenella</taxon>
    </lineage>
</organism>
<accession>A0A4Y7PDX1</accession>
<dbReference type="Proteomes" id="UP000294933">
    <property type="component" value="Unassembled WGS sequence"/>
</dbReference>
<evidence type="ECO:0000313" key="2">
    <source>
        <dbReference type="Proteomes" id="UP000294933"/>
    </source>
</evidence>
<sequence>MSKASKSKHNDCVRVRPRRYSSENCIEVQKADDRNQPSNRKHPPIVIIVAEKRESHHGKTFAVVYFECRLSESFVEHESVGNP</sequence>
<name>A0A4Y7PDX1_9AGAM</name>
<reference evidence="1 2" key="1">
    <citation type="submission" date="2018-06" db="EMBL/GenBank/DDBJ databases">
        <title>A transcriptomic atlas of mushroom development highlights an independent origin of complex multicellularity.</title>
        <authorList>
            <consortium name="DOE Joint Genome Institute"/>
            <person name="Krizsan K."/>
            <person name="Almasi E."/>
            <person name="Merenyi Z."/>
            <person name="Sahu N."/>
            <person name="Viragh M."/>
            <person name="Koszo T."/>
            <person name="Mondo S."/>
            <person name="Kiss B."/>
            <person name="Balint B."/>
            <person name="Kues U."/>
            <person name="Barry K."/>
            <person name="Hegedus J.C."/>
            <person name="Henrissat B."/>
            <person name="Johnson J."/>
            <person name="Lipzen A."/>
            <person name="Ohm R."/>
            <person name="Nagy I."/>
            <person name="Pangilinan J."/>
            <person name="Yan J."/>
            <person name="Xiong Y."/>
            <person name="Grigoriev I.V."/>
            <person name="Hibbett D.S."/>
            <person name="Nagy L.G."/>
        </authorList>
    </citation>
    <scope>NUCLEOTIDE SEQUENCE [LARGE SCALE GENOMIC DNA]</scope>
    <source>
        <strain evidence="1 2">SZMC22713</strain>
    </source>
</reference>
<evidence type="ECO:0000313" key="1">
    <source>
        <dbReference type="EMBL" id="TDL13436.1"/>
    </source>
</evidence>
<keyword evidence="2" id="KW-1185">Reference proteome</keyword>
<dbReference type="VEuPathDB" id="FungiDB:BD410DRAFT_797624"/>